<dbReference type="OrthoDB" id="9800582at2"/>
<reference evidence="6 7" key="1">
    <citation type="journal article" date="2010" name="Stand. Genomic Sci.">
        <title>Complete genome sequence of Haliangium ochraceum type strain (SMP-2).</title>
        <authorList>
            <consortium name="US DOE Joint Genome Institute (JGI-PGF)"/>
            <person name="Ivanova N."/>
            <person name="Daum C."/>
            <person name="Lang E."/>
            <person name="Abt B."/>
            <person name="Kopitz M."/>
            <person name="Saunders E."/>
            <person name="Lapidus A."/>
            <person name="Lucas S."/>
            <person name="Glavina Del Rio T."/>
            <person name="Nolan M."/>
            <person name="Tice H."/>
            <person name="Copeland A."/>
            <person name="Cheng J.F."/>
            <person name="Chen F."/>
            <person name="Bruce D."/>
            <person name="Goodwin L."/>
            <person name="Pitluck S."/>
            <person name="Mavromatis K."/>
            <person name="Pati A."/>
            <person name="Mikhailova N."/>
            <person name="Chen A."/>
            <person name="Palaniappan K."/>
            <person name="Land M."/>
            <person name="Hauser L."/>
            <person name="Chang Y.J."/>
            <person name="Jeffries C.D."/>
            <person name="Detter J.C."/>
            <person name="Brettin T."/>
            <person name="Rohde M."/>
            <person name="Goker M."/>
            <person name="Bristow J."/>
            <person name="Markowitz V."/>
            <person name="Eisen J.A."/>
            <person name="Hugenholtz P."/>
            <person name="Kyrpides N.C."/>
            <person name="Klenk H.P."/>
        </authorList>
    </citation>
    <scope>NUCLEOTIDE SEQUENCE [LARGE SCALE GENOMIC DNA]</scope>
    <source>
        <strain evidence="7">DSM 14365 / CIP 107738 / JCM 11303 / AJ 13395 / SMP-2</strain>
    </source>
</reference>
<dbReference type="Gene3D" id="3.30.1600.10">
    <property type="entry name" value="SIR2/SIRT2 'Small Domain"/>
    <property type="match status" value="1"/>
</dbReference>
<feature type="binding site" evidence="4">
    <location>
        <position position="191"/>
    </location>
    <ligand>
        <name>Zn(2+)</name>
        <dbReference type="ChEBI" id="CHEBI:29105"/>
    </ligand>
</feature>
<evidence type="ECO:0000313" key="7">
    <source>
        <dbReference type="Proteomes" id="UP000001880"/>
    </source>
</evidence>
<feature type="binding site" evidence="4">
    <location>
        <position position="194"/>
    </location>
    <ligand>
        <name>Zn(2+)</name>
        <dbReference type="ChEBI" id="CHEBI:29105"/>
    </ligand>
</feature>
<dbReference type="Gene3D" id="3.40.50.1220">
    <property type="entry name" value="TPP-binding domain"/>
    <property type="match status" value="1"/>
</dbReference>
<dbReference type="InterPro" id="IPR026591">
    <property type="entry name" value="Sirtuin_cat_small_dom_sf"/>
</dbReference>
<dbReference type="EC" id="2.3.1.286" evidence="1"/>
<dbReference type="GO" id="GO:0017136">
    <property type="term" value="F:histone deacetylase activity, NAD-dependent"/>
    <property type="evidence" value="ECO:0007669"/>
    <property type="project" value="TreeGrafter"/>
</dbReference>
<dbReference type="InterPro" id="IPR050134">
    <property type="entry name" value="NAD-dep_sirtuin_deacylases"/>
</dbReference>
<accession>D0LVG3</accession>
<evidence type="ECO:0000256" key="2">
    <source>
        <dbReference type="ARBA" id="ARBA00022679"/>
    </source>
</evidence>
<feature type="binding site" evidence="4">
    <location>
        <position position="143"/>
    </location>
    <ligand>
        <name>Zn(2+)</name>
        <dbReference type="ChEBI" id="CHEBI:29105"/>
    </ligand>
</feature>
<feature type="active site" description="Proton acceptor" evidence="4">
    <location>
        <position position="135"/>
    </location>
</feature>
<dbReference type="KEGG" id="hoh:Hoch_5036"/>
<evidence type="ECO:0000256" key="3">
    <source>
        <dbReference type="ARBA" id="ARBA00023027"/>
    </source>
</evidence>
<dbReference type="PANTHER" id="PTHR11085">
    <property type="entry name" value="NAD-DEPENDENT PROTEIN DEACYLASE SIRTUIN-5, MITOCHONDRIAL-RELATED"/>
    <property type="match status" value="1"/>
</dbReference>
<organism evidence="6 7">
    <name type="scientific">Haliangium ochraceum (strain DSM 14365 / JCM 11303 / SMP-2)</name>
    <dbReference type="NCBI Taxonomy" id="502025"/>
    <lineage>
        <taxon>Bacteria</taxon>
        <taxon>Pseudomonadati</taxon>
        <taxon>Myxococcota</taxon>
        <taxon>Polyangia</taxon>
        <taxon>Haliangiales</taxon>
        <taxon>Kofleriaceae</taxon>
        <taxon>Haliangium</taxon>
    </lineage>
</organism>
<dbReference type="InterPro" id="IPR003000">
    <property type="entry name" value="Sirtuin"/>
</dbReference>
<dbReference type="eggNOG" id="COG0846">
    <property type="taxonomic scope" value="Bacteria"/>
</dbReference>
<feature type="binding site" evidence="4">
    <location>
        <position position="147"/>
    </location>
    <ligand>
        <name>Zn(2+)</name>
        <dbReference type="ChEBI" id="CHEBI:29105"/>
    </ligand>
</feature>
<evidence type="ECO:0000313" key="6">
    <source>
        <dbReference type="EMBL" id="ACY17524.1"/>
    </source>
</evidence>
<keyword evidence="4" id="KW-0862">Zinc</keyword>
<keyword evidence="3" id="KW-0520">NAD</keyword>
<dbReference type="PROSITE" id="PS50305">
    <property type="entry name" value="SIRTUIN"/>
    <property type="match status" value="1"/>
</dbReference>
<dbReference type="AlphaFoldDB" id="D0LVG3"/>
<gene>
    <name evidence="6" type="ordered locus">Hoch_5036</name>
</gene>
<dbReference type="InterPro" id="IPR026590">
    <property type="entry name" value="Ssirtuin_cat_dom"/>
</dbReference>
<dbReference type="STRING" id="502025.Hoch_5036"/>
<dbReference type="Proteomes" id="UP000001880">
    <property type="component" value="Chromosome"/>
</dbReference>
<evidence type="ECO:0000256" key="4">
    <source>
        <dbReference type="PROSITE-ProRule" id="PRU00236"/>
    </source>
</evidence>
<feature type="domain" description="Deacetylase sirtuin-type" evidence="5">
    <location>
        <begin position="8"/>
        <end position="295"/>
    </location>
</feature>
<sequence>MDTPDGFAGFGGFDLERARARLREGPCLVLTGAGISAESGIPTFRGKDGYWTVGSTVYHPQELATNAAFERLPDEVWQWYLYRRSVCRRAQPNPAHDALVTLEQHLGDAFLLITQNVDGLHPRAGQSRARTYSVHGDIDLMRCAAGCSAELLPVPDQAWPVSGQAWPVSGQVGEIDAGQPLDEAQRQLLRCPRCGGRTRPHVLWFDEYYDEAYFRFHSSRDAATRAALLLIVGTSASTNLPWQVVTLAQQHGATIIDINLESNPFEPAALASPGGAVIRQPATAVLPPLVAALCA</sequence>
<dbReference type="PANTHER" id="PTHR11085:SF10">
    <property type="entry name" value="NAD-DEPENDENT PROTEIN DEACYLASE SIRTUIN-5, MITOCHONDRIAL-RELATED"/>
    <property type="match status" value="1"/>
</dbReference>
<evidence type="ECO:0000256" key="1">
    <source>
        <dbReference type="ARBA" id="ARBA00012928"/>
    </source>
</evidence>
<dbReference type="GO" id="GO:0070403">
    <property type="term" value="F:NAD+ binding"/>
    <property type="evidence" value="ECO:0007669"/>
    <property type="project" value="InterPro"/>
</dbReference>
<evidence type="ECO:0000259" key="5">
    <source>
        <dbReference type="PROSITE" id="PS50305"/>
    </source>
</evidence>
<dbReference type="Pfam" id="PF02146">
    <property type="entry name" value="SIR2"/>
    <property type="match status" value="1"/>
</dbReference>
<proteinExistence type="predicted"/>
<dbReference type="HOGENOM" id="CLU_023643_3_1_7"/>
<dbReference type="EMBL" id="CP001804">
    <property type="protein sequence ID" value="ACY17524.1"/>
    <property type="molecule type" value="Genomic_DNA"/>
</dbReference>
<dbReference type="RefSeq" id="WP_012830116.1">
    <property type="nucleotide sequence ID" value="NC_013440.1"/>
</dbReference>
<dbReference type="SUPFAM" id="SSF52467">
    <property type="entry name" value="DHS-like NAD/FAD-binding domain"/>
    <property type="match status" value="1"/>
</dbReference>
<dbReference type="GO" id="GO:0046872">
    <property type="term" value="F:metal ion binding"/>
    <property type="evidence" value="ECO:0007669"/>
    <property type="project" value="UniProtKB-KW"/>
</dbReference>
<dbReference type="InterPro" id="IPR029035">
    <property type="entry name" value="DHS-like_NAD/FAD-binding_dom"/>
</dbReference>
<protein>
    <recommendedName>
        <fullName evidence="1">protein acetyllysine N-acetyltransferase</fullName>
        <ecNumber evidence="1">2.3.1.286</ecNumber>
    </recommendedName>
</protein>
<name>D0LVG3_HALO1</name>
<keyword evidence="4" id="KW-0479">Metal-binding</keyword>
<keyword evidence="2" id="KW-0808">Transferase</keyword>
<keyword evidence="7" id="KW-1185">Reference proteome</keyword>